<dbReference type="InterPro" id="IPR049227">
    <property type="entry name" value="DUF6824"/>
</dbReference>
<gene>
    <name evidence="3" type="ORF">CDEB00056_LOCUS8023</name>
</gene>
<protein>
    <recommendedName>
        <fullName evidence="2">DUF6824 domain-containing protein</fullName>
    </recommendedName>
</protein>
<evidence type="ECO:0000256" key="1">
    <source>
        <dbReference type="SAM" id="MobiDB-lite"/>
    </source>
</evidence>
<dbReference type="Pfam" id="PF20710">
    <property type="entry name" value="DUF6824"/>
    <property type="match status" value="1"/>
</dbReference>
<reference evidence="3" key="1">
    <citation type="submission" date="2021-01" db="EMBL/GenBank/DDBJ databases">
        <authorList>
            <person name="Corre E."/>
            <person name="Pelletier E."/>
            <person name="Niang G."/>
            <person name="Scheremetjew M."/>
            <person name="Finn R."/>
            <person name="Kale V."/>
            <person name="Holt S."/>
            <person name="Cochrane G."/>
            <person name="Meng A."/>
            <person name="Brown T."/>
            <person name="Cohen L."/>
        </authorList>
    </citation>
    <scope>NUCLEOTIDE SEQUENCE</scope>
    <source>
        <strain evidence="3">MM31A-1</strain>
    </source>
</reference>
<sequence>MPPQLMSSLAAPTSREMMNTNMESPKEQAIELVKCEPESIESIEPRDNDVLCGRGGSINTHPGNARFRELVEKRKRSYIDARFKREKRLIAESILKDIRRLSPSGRFLTRAVKGGPWVEISEEKARDKTSQALRENAPKIRIQIQNERSRYEVQQHHLSTPPPAYDSRNEQRQQYQGTQNSYFRGATSCFNPQMNMSDGGNGPSYNYSNFVETMSDKFGCPASLNDITDSRVTDLRQQDQYRNSRDEYYNYEPNPYGHPTPRRESFNEQVQPSNSYQRNNVVGHRNDQIEYEPDPYGKPTPRRANYSERYPENQSSGRYANIPVIPQTLYNPSNDYSENLDPTPYDDDLASSSWNQETYGASSHEEVLALMDSLSMEDSDRCMSPDIRTPPPEEVTTAAPKEEASPQHDDNSRWQVQGCNFQFTDIVSSVFYGDENSPIHSIDMDDANEVASTSTRSLNGASLVNVFEDSTRNMKDSMMSMGESFFGSMNMSFSATNLNLDGVDLGVDDL</sequence>
<accession>A0A7S3Q1V0</accession>
<feature type="region of interest" description="Disordered" evidence="1">
    <location>
        <begin position="150"/>
        <end position="176"/>
    </location>
</feature>
<dbReference type="EMBL" id="HBIO01010346">
    <property type="protein sequence ID" value="CAE0463182.1"/>
    <property type="molecule type" value="Transcribed_RNA"/>
</dbReference>
<feature type="compositionally biased region" description="Basic and acidic residues" evidence="1">
    <location>
        <begin position="228"/>
        <end position="248"/>
    </location>
</feature>
<feature type="compositionally biased region" description="Polar residues" evidence="1">
    <location>
        <begin position="267"/>
        <end position="280"/>
    </location>
</feature>
<organism evidence="3">
    <name type="scientific">Chaetoceros debilis</name>
    <dbReference type="NCBI Taxonomy" id="122233"/>
    <lineage>
        <taxon>Eukaryota</taxon>
        <taxon>Sar</taxon>
        <taxon>Stramenopiles</taxon>
        <taxon>Ochrophyta</taxon>
        <taxon>Bacillariophyta</taxon>
        <taxon>Coscinodiscophyceae</taxon>
        <taxon>Chaetocerotophycidae</taxon>
        <taxon>Chaetocerotales</taxon>
        <taxon>Chaetocerotaceae</taxon>
        <taxon>Chaetoceros</taxon>
    </lineage>
</organism>
<feature type="compositionally biased region" description="Basic and acidic residues" evidence="1">
    <location>
        <begin position="400"/>
        <end position="412"/>
    </location>
</feature>
<proteinExistence type="predicted"/>
<feature type="domain" description="DUF6824" evidence="2">
    <location>
        <begin position="49"/>
        <end position="135"/>
    </location>
</feature>
<name>A0A7S3Q1V0_9STRA</name>
<evidence type="ECO:0000313" key="3">
    <source>
        <dbReference type="EMBL" id="CAE0463182.1"/>
    </source>
</evidence>
<evidence type="ECO:0000259" key="2">
    <source>
        <dbReference type="Pfam" id="PF20710"/>
    </source>
</evidence>
<dbReference type="AlphaFoldDB" id="A0A7S3Q1V0"/>
<feature type="region of interest" description="Disordered" evidence="1">
    <location>
        <begin position="378"/>
        <end position="413"/>
    </location>
</feature>
<feature type="compositionally biased region" description="Polar residues" evidence="1">
    <location>
        <begin position="328"/>
        <end position="337"/>
    </location>
</feature>
<feature type="region of interest" description="Disordered" evidence="1">
    <location>
        <begin position="224"/>
        <end position="353"/>
    </location>
</feature>